<accession>A0A1R0H367</accession>
<evidence type="ECO:0000259" key="9">
    <source>
        <dbReference type="Pfam" id="PF01433"/>
    </source>
</evidence>
<evidence type="ECO:0000256" key="2">
    <source>
        <dbReference type="ARBA" id="ARBA00010136"/>
    </source>
</evidence>
<dbReference type="GO" id="GO:0006508">
    <property type="term" value="P:proteolysis"/>
    <property type="evidence" value="ECO:0007669"/>
    <property type="project" value="UniProtKB-KW"/>
</dbReference>
<feature type="domain" description="Peptidase M1 membrane alanine aminopeptidase" evidence="9">
    <location>
        <begin position="50"/>
        <end position="234"/>
    </location>
</feature>
<name>A0A1R0H367_9FUNG</name>
<dbReference type="GO" id="GO:0043171">
    <property type="term" value="P:peptide catabolic process"/>
    <property type="evidence" value="ECO:0007669"/>
    <property type="project" value="TreeGrafter"/>
</dbReference>
<dbReference type="GO" id="GO:0070006">
    <property type="term" value="F:metalloaminopeptidase activity"/>
    <property type="evidence" value="ECO:0007669"/>
    <property type="project" value="TreeGrafter"/>
</dbReference>
<dbReference type="Proteomes" id="UP000187455">
    <property type="component" value="Unassembled WGS sequence"/>
</dbReference>
<keyword evidence="8" id="KW-0482">Metalloprotease</keyword>
<evidence type="ECO:0000256" key="7">
    <source>
        <dbReference type="ARBA" id="ARBA00022833"/>
    </source>
</evidence>
<comment type="cofactor">
    <cofactor evidence="1">
        <name>Zn(2+)</name>
        <dbReference type="ChEBI" id="CHEBI:29105"/>
    </cofactor>
</comment>
<dbReference type="EMBL" id="LSSL01000831">
    <property type="protein sequence ID" value="OLY83590.1"/>
    <property type="molecule type" value="Genomic_DNA"/>
</dbReference>
<dbReference type="InterPro" id="IPR027268">
    <property type="entry name" value="Peptidase_M4/M1_CTD_sf"/>
</dbReference>
<evidence type="ECO:0000256" key="3">
    <source>
        <dbReference type="ARBA" id="ARBA00022438"/>
    </source>
</evidence>
<keyword evidence="5" id="KW-0479">Metal-binding</keyword>
<protein>
    <submittedName>
        <fullName evidence="10">Puromycin-sensitive aminopeptidase</fullName>
    </submittedName>
</protein>
<dbReference type="GO" id="GO:0005615">
    <property type="term" value="C:extracellular space"/>
    <property type="evidence" value="ECO:0007669"/>
    <property type="project" value="TreeGrafter"/>
</dbReference>
<dbReference type="GO" id="GO:0042277">
    <property type="term" value="F:peptide binding"/>
    <property type="evidence" value="ECO:0007669"/>
    <property type="project" value="TreeGrafter"/>
</dbReference>
<dbReference type="InterPro" id="IPR050344">
    <property type="entry name" value="Peptidase_M1_aminopeptidases"/>
</dbReference>
<comment type="similarity">
    <text evidence="2">Belongs to the peptidase M1 family.</text>
</comment>
<dbReference type="Gene3D" id="1.10.390.10">
    <property type="entry name" value="Neutral Protease Domain 2"/>
    <property type="match status" value="1"/>
</dbReference>
<dbReference type="OrthoDB" id="10031169at2759"/>
<dbReference type="AlphaFoldDB" id="A0A1R0H367"/>
<comment type="caution">
    <text evidence="10">The sequence shown here is derived from an EMBL/GenBank/DDBJ whole genome shotgun (WGS) entry which is preliminary data.</text>
</comment>
<evidence type="ECO:0000256" key="1">
    <source>
        <dbReference type="ARBA" id="ARBA00001947"/>
    </source>
</evidence>
<dbReference type="PANTHER" id="PTHR11533:SF174">
    <property type="entry name" value="PUROMYCIN-SENSITIVE AMINOPEPTIDASE-RELATED"/>
    <property type="match status" value="1"/>
</dbReference>
<reference evidence="10 11" key="1">
    <citation type="journal article" date="2016" name="Mol. Biol. Evol.">
        <title>Genome-Wide Survey of Gut Fungi (Harpellales) Reveals the First Horizontally Transferred Ubiquitin Gene from a Mosquito Host.</title>
        <authorList>
            <person name="Wang Y."/>
            <person name="White M.M."/>
            <person name="Kvist S."/>
            <person name="Moncalvo J.M."/>
        </authorList>
    </citation>
    <scope>NUCLEOTIDE SEQUENCE [LARGE SCALE GENOMIC DNA]</scope>
    <source>
        <strain evidence="10 11">ALG-7-W6</strain>
    </source>
</reference>
<sequence>MSTYLVAFIIGDLVNVEGKAIIDPKGREISVRVYTYPGNLEKAERVLVYTIDSIRYYSETLKIPYPMSKLDSVILKSSSGAMENWGFVIYDEVMLFAWDVFGSKIEKIKLSLNTCHEIAHQWLGNLVTTRDWGNLWLNEGISNWIQHKCSQRLVPDPDAKARYYSEDYQRFLEIDSQLKSFPIVHNVKNSVESQKMLNGITYFKGASVTNMLENFLGHDSFLSMITSYLKKNTAMEMLIQMIYGNH</sequence>
<dbReference type="PANTHER" id="PTHR11533">
    <property type="entry name" value="PROTEASE M1 ZINC METALLOPROTEASE"/>
    <property type="match status" value="1"/>
</dbReference>
<keyword evidence="6" id="KW-0378">Hydrolase</keyword>
<proteinExistence type="inferred from homology"/>
<dbReference type="GO" id="GO:0008270">
    <property type="term" value="F:zinc ion binding"/>
    <property type="evidence" value="ECO:0007669"/>
    <property type="project" value="InterPro"/>
</dbReference>
<dbReference type="SUPFAM" id="SSF55486">
    <property type="entry name" value="Metalloproteases ('zincins'), catalytic domain"/>
    <property type="match status" value="1"/>
</dbReference>
<evidence type="ECO:0000256" key="4">
    <source>
        <dbReference type="ARBA" id="ARBA00022670"/>
    </source>
</evidence>
<dbReference type="STRING" id="133383.A0A1R0H367"/>
<evidence type="ECO:0000256" key="8">
    <source>
        <dbReference type="ARBA" id="ARBA00023049"/>
    </source>
</evidence>
<evidence type="ECO:0000256" key="6">
    <source>
        <dbReference type="ARBA" id="ARBA00022801"/>
    </source>
</evidence>
<evidence type="ECO:0000256" key="5">
    <source>
        <dbReference type="ARBA" id="ARBA00022723"/>
    </source>
</evidence>
<keyword evidence="7" id="KW-0862">Zinc</keyword>
<organism evidence="10 11">
    <name type="scientific">Smittium mucronatum</name>
    <dbReference type="NCBI Taxonomy" id="133383"/>
    <lineage>
        <taxon>Eukaryota</taxon>
        <taxon>Fungi</taxon>
        <taxon>Fungi incertae sedis</taxon>
        <taxon>Zoopagomycota</taxon>
        <taxon>Kickxellomycotina</taxon>
        <taxon>Harpellomycetes</taxon>
        <taxon>Harpellales</taxon>
        <taxon>Legeriomycetaceae</taxon>
        <taxon>Smittium</taxon>
    </lineage>
</organism>
<dbReference type="GO" id="GO:0016020">
    <property type="term" value="C:membrane"/>
    <property type="evidence" value="ECO:0007669"/>
    <property type="project" value="TreeGrafter"/>
</dbReference>
<evidence type="ECO:0000313" key="11">
    <source>
        <dbReference type="Proteomes" id="UP000187455"/>
    </source>
</evidence>
<dbReference type="Pfam" id="PF01433">
    <property type="entry name" value="Peptidase_M1"/>
    <property type="match status" value="1"/>
</dbReference>
<dbReference type="InterPro" id="IPR014782">
    <property type="entry name" value="Peptidase_M1_dom"/>
</dbReference>
<evidence type="ECO:0000313" key="10">
    <source>
        <dbReference type="EMBL" id="OLY83590.1"/>
    </source>
</evidence>
<keyword evidence="11" id="KW-1185">Reference proteome</keyword>
<gene>
    <name evidence="10" type="ORF">AYI68_g2267</name>
</gene>
<dbReference type="InterPro" id="IPR001930">
    <property type="entry name" value="Peptidase_M1"/>
</dbReference>
<dbReference type="PRINTS" id="PR00756">
    <property type="entry name" value="ALADIPTASE"/>
</dbReference>
<keyword evidence="4" id="KW-0645">Protease</keyword>
<dbReference type="GO" id="GO:0005737">
    <property type="term" value="C:cytoplasm"/>
    <property type="evidence" value="ECO:0007669"/>
    <property type="project" value="TreeGrafter"/>
</dbReference>
<keyword evidence="3 10" id="KW-0031">Aminopeptidase</keyword>